<evidence type="ECO:0000256" key="6">
    <source>
        <dbReference type="ARBA" id="ARBA00022679"/>
    </source>
</evidence>
<evidence type="ECO:0000256" key="5">
    <source>
        <dbReference type="ARBA" id="ARBA00022676"/>
    </source>
</evidence>
<keyword evidence="6" id="KW-0808">Transferase</keyword>
<dbReference type="InterPro" id="IPR035518">
    <property type="entry name" value="DPG_synthase"/>
</dbReference>
<evidence type="ECO:0000256" key="9">
    <source>
        <dbReference type="ARBA" id="ARBA00022968"/>
    </source>
</evidence>
<dbReference type="InterPro" id="IPR029044">
    <property type="entry name" value="Nucleotide-diphossugar_trans"/>
</dbReference>
<keyword evidence="9" id="KW-0735">Signal-anchor</keyword>
<organism evidence="15">
    <name type="scientific">Calcidiscus leptoporus</name>
    <dbReference type="NCBI Taxonomy" id="127549"/>
    <lineage>
        <taxon>Eukaryota</taxon>
        <taxon>Haptista</taxon>
        <taxon>Haptophyta</taxon>
        <taxon>Prymnesiophyceae</taxon>
        <taxon>Coccolithales</taxon>
        <taxon>Calcidiscaceae</taxon>
        <taxon>Calcidiscus</taxon>
    </lineage>
</organism>
<dbReference type="PANTHER" id="PTHR10859:SF91">
    <property type="entry name" value="DOLICHYL-PHOSPHATE BETA-GLUCOSYLTRANSFERASE"/>
    <property type="match status" value="1"/>
</dbReference>
<proteinExistence type="inferred from homology"/>
<evidence type="ECO:0000256" key="13">
    <source>
        <dbReference type="SAM" id="SignalP"/>
    </source>
</evidence>
<evidence type="ECO:0000256" key="4">
    <source>
        <dbReference type="ARBA" id="ARBA00012583"/>
    </source>
</evidence>
<dbReference type="InterPro" id="IPR001173">
    <property type="entry name" value="Glyco_trans_2-like"/>
</dbReference>
<dbReference type="EMBL" id="HBER01052110">
    <property type="protein sequence ID" value="CAD8550766.1"/>
    <property type="molecule type" value="Transcribed_RNA"/>
</dbReference>
<evidence type="ECO:0000256" key="8">
    <source>
        <dbReference type="ARBA" id="ARBA00022824"/>
    </source>
</evidence>
<keyword evidence="11" id="KW-0472">Membrane</keyword>
<keyword evidence="5" id="KW-0328">Glycosyltransferase</keyword>
<name>A0A7S0JGM2_9EUKA</name>
<evidence type="ECO:0000256" key="3">
    <source>
        <dbReference type="ARBA" id="ARBA00006739"/>
    </source>
</evidence>
<sequence>MDHPRLAAQRRCKLLLLLLCARVQALAPATRSLSVVIPAYNEEIRLPPTLERTIKYLQHERAGAYEVIVVDDGSSDGTAQAVLRCRLNPASLRLLTSRTNCGKGAALVAGVMAASGELVLVMDADGATRIEELPALEAAVPLHGAHIAVGSRKAVLAQRPWLRQLMGGVFALVATSCVDQIEDTQCGFKLLTQEAAVATFPHLHVAGWAYDVELLFIAQQLGISITSVPVAWRDVPGSKIGWLTPLAMLRDVISVRLLYTLGHWHLKQPCDRTLSLYTEVH</sequence>
<dbReference type="AlphaFoldDB" id="A0A7S0JGM2"/>
<comment type="pathway">
    <text evidence="2">Protein modification; protein glycosylation.</text>
</comment>
<keyword evidence="10" id="KW-1133">Transmembrane helix</keyword>
<evidence type="ECO:0000256" key="12">
    <source>
        <dbReference type="ARBA" id="ARBA00045097"/>
    </source>
</evidence>
<evidence type="ECO:0000256" key="7">
    <source>
        <dbReference type="ARBA" id="ARBA00022692"/>
    </source>
</evidence>
<accession>A0A7S0JGM2</accession>
<dbReference type="PANTHER" id="PTHR10859">
    <property type="entry name" value="GLYCOSYL TRANSFERASE"/>
    <property type="match status" value="1"/>
</dbReference>
<dbReference type="GO" id="GO:0004581">
    <property type="term" value="F:dolichyl-phosphate beta-glucosyltransferase activity"/>
    <property type="evidence" value="ECO:0007669"/>
    <property type="project" value="UniProtKB-EC"/>
</dbReference>
<evidence type="ECO:0000256" key="11">
    <source>
        <dbReference type="ARBA" id="ARBA00023136"/>
    </source>
</evidence>
<dbReference type="SUPFAM" id="SSF53448">
    <property type="entry name" value="Nucleotide-diphospho-sugar transferases"/>
    <property type="match status" value="1"/>
</dbReference>
<protein>
    <recommendedName>
        <fullName evidence="4">dolichyl-phosphate beta-glucosyltransferase</fullName>
        <ecNumber evidence="4">2.4.1.117</ecNumber>
    </recommendedName>
</protein>
<keyword evidence="7" id="KW-0812">Transmembrane</keyword>
<reference evidence="15" key="1">
    <citation type="submission" date="2021-01" db="EMBL/GenBank/DDBJ databases">
        <authorList>
            <person name="Corre E."/>
            <person name="Pelletier E."/>
            <person name="Niang G."/>
            <person name="Scheremetjew M."/>
            <person name="Finn R."/>
            <person name="Kale V."/>
            <person name="Holt S."/>
            <person name="Cochrane G."/>
            <person name="Meng A."/>
            <person name="Brown T."/>
            <person name="Cohen L."/>
        </authorList>
    </citation>
    <scope>NUCLEOTIDE SEQUENCE</scope>
    <source>
        <strain evidence="15">RCC1130</strain>
    </source>
</reference>
<keyword evidence="13" id="KW-0732">Signal</keyword>
<evidence type="ECO:0000313" key="15">
    <source>
        <dbReference type="EMBL" id="CAD8550766.1"/>
    </source>
</evidence>
<feature type="domain" description="Glycosyltransferase 2-like" evidence="14">
    <location>
        <begin position="34"/>
        <end position="156"/>
    </location>
</feature>
<evidence type="ECO:0000256" key="2">
    <source>
        <dbReference type="ARBA" id="ARBA00004922"/>
    </source>
</evidence>
<comment type="similarity">
    <text evidence="3">Belongs to the glycosyltransferase 2 family.</text>
</comment>
<dbReference type="GO" id="GO:0005789">
    <property type="term" value="C:endoplasmic reticulum membrane"/>
    <property type="evidence" value="ECO:0007669"/>
    <property type="project" value="UniProtKB-SubCell"/>
</dbReference>
<evidence type="ECO:0000259" key="14">
    <source>
        <dbReference type="Pfam" id="PF00535"/>
    </source>
</evidence>
<evidence type="ECO:0000256" key="10">
    <source>
        <dbReference type="ARBA" id="ARBA00022989"/>
    </source>
</evidence>
<gene>
    <name evidence="15" type="ORF">CLEP1334_LOCUS26056</name>
</gene>
<comment type="subcellular location">
    <subcellularLocation>
        <location evidence="1">Endoplasmic reticulum membrane</location>
        <topology evidence="1">Single-pass membrane protein</topology>
    </subcellularLocation>
</comment>
<dbReference type="Gene3D" id="3.90.550.10">
    <property type="entry name" value="Spore Coat Polysaccharide Biosynthesis Protein SpsA, Chain A"/>
    <property type="match status" value="1"/>
</dbReference>
<comment type="catalytic activity">
    <reaction evidence="12">
        <text>a di-trans,poly-cis-dolichyl phosphate + UDP-alpha-D-glucose = a di-trans,poly-cis-dolichyl beta-D-glucosyl phosphate + UDP</text>
        <dbReference type="Rhea" id="RHEA:15401"/>
        <dbReference type="Rhea" id="RHEA-COMP:19498"/>
        <dbReference type="Rhea" id="RHEA-COMP:19502"/>
        <dbReference type="ChEBI" id="CHEBI:57525"/>
        <dbReference type="ChEBI" id="CHEBI:57683"/>
        <dbReference type="ChEBI" id="CHEBI:58223"/>
        <dbReference type="ChEBI" id="CHEBI:58885"/>
        <dbReference type="EC" id="2.4.1.117"/>
    </reaction>
    <physiologicalReaction direction="left-to-right" evidence="12">
        <dbReference type="Rhea" id="RHEA:15402"/>
    </physiologicalReaction>
</comment>
<dbReference type="Pfam" id="PF00535">
    <property type="entry name" value="Glycos_transf_2"/>
    <property type="match status" value="1"/>
</dbReference>
<keyword evidence="8" id="KW-0256">Endoplasmic reticulum</keyword>
<feature type="signal peptide" evidence="13">
    <location>
        <begin position="1"/>
        <end position="25"/>
    </location>
</feature>
<feature type="chain" id="PRO_5031370151" description="dolichyl-phosphate beta-glucosyltransferase" evidence="13">
    <location>
        <begin position="26"/>
        <end position="281"/>
    </location>
</feature>
<dbReference type="CDD" id="cd04188">
    <property type="entry name" value="DPG_synthase"/>
    <property type="match status" value="1"/>
</dbReference>
<evidence type="ECO:0000256" key="1">
    <source>
        <dbReference type="ARBA" id="ARBA00004389"/>
    </source>
</evidence>
<dbReference type="GO" id="GO:0006487">
    <property type="term" value="P:protein N-linked glycosylation"/>
    <property type="evidence" value="ECO:0007669"/>
    <property type="project" value="TreeGrafter"/>
</dbReference>
<dbReference type="EC" id="2.4.1.117" evidence="4"/>